<keyword evidence="1" id="KW-0472">Membrane</keyword>
<organism evidence="2 3">
    <name type="scientific">Ranatra chinensis</name>
    <dbReference type="NCBI Taxonomy" id="642074"/>
    <lineage>
        <taxon>Eukaryota</taxon>
        <taxon>Metazoa</taxon>
        <taxon>Ecdysozoa</taxon>
        <taxon>Arthropoda</taxon>
        <taxon>Hexapoda</taxon>
        <taxon>Insecta</taxon>
        <taxon>Pterygota</taxon>
        <taxon>Neoptera</taxon>
        <taxon>Paraneoptera</taxon>
        <taxon>Hemiptera</taxon>
        <taxon>Heteroptera</taxon>
        <taxon>Panheteroptera</taxon>
        <taxon>Nepomorpha</taxon>
        <taxon>Nepidae</taxon>
        <taxon>Ranatrinae</taxon>
        <taxon>Ranatra</taxon>
    </lineage>
</organism>
<gene>
    <name evidence="2" type="ORF">AAG570_008202</name>
</gene>
<proteinExistence type="predicted"/>
<comment type="caution">
    <text evidence="2">The sequence shown here is derived from an EMBL/GenBank/DDBJ whole genome shotgun (WGS) entry which is preliminary data.</text>
</comment>
<evidence type="ECO:0000256" key="1">
    <source>
        <dbReference type="SAM" id="Phobius"/>
    </source>
</evidence>
<keyword evidence="1" id="KW-1133">Transmembrane helix</keyword>
<keyword evidence="3" id="KW-1185">Reference proteome</keyword>
<protein>
    <submittedName>
        <fullName evidence="2">Uncharacterized protein</fullName>
    </submittedName>
</protein>
<keyword evidence="1" id="KW-0812">Transmembrane</keyword>
<feature type="transmembrane region" description="Helical" evidence="1">
    <location>
        <begin position="12"/>
        <end position="36"/>
    </location>
</feature>
<evidence type="ECO:0000313" key="3">
    <source>
        <dbReference type="Proteomes" id="UP001558652"/>
    </source>
</evidence>
<accession>A0ABD0XV47</accession>
<sequence length="176" mass="19827">MTLVKDDTLDMVSLYGTVTMCGLLFFSHFAFIALFLNVCDTIFGPAADTAIRNRNRLSTRKFAYATLIIAFIEMGYLITFSAKAVPRISMNEASVRKASKEDHTALRKSFVKNNLLYPNYAFKGERRKKWVIHGLTASAPVREILEHQVTQMTKTDGYVEDRTKGFGLEGLDSVNI</sequence>
<dbReference type="AlphaFoldDB" id="A0ABD0XV47"/>
<dbReference type="Proteomes" id="UP001558652">
    <property type="component" value="Unassembled WGS sequence"/>
</dbReference>
<evidence type="ECO:0000313" key="2">
    <source>
        <dbReference type="EMBL" id="KAL1110125.1"/>
    </source>
</evidence>
<name>A0ABD0XV47_9HEMI</name>
<feature type="transmembrane region" description="Helical" evidence="1">
    <location>
        <begin position="62"/>
        <end position="82"/>
    </location>
</feature>
<dbReference type="EMBL" id="JBFDAA010000023">
    <property type="protein sequence ID" value="KAL1110125.1"/>
    <property type="molecule type" value="Genomic_DNA"/>
</dbReference>
<reference evidence="2 3" key="1">
    <citation type="submission" date="2024-07" db="EMBL/GenBank/DDBJ databases">
        <title>Chromosome-level genome assembly of the water stick insect Ranatra chinensis (Heteroptera: Nepidae).</title>
        <authorList>
            <person name="Liu X."/>
        </authorList>
    </citation>
    <scope>NUCLEOTIDE SEQUENCE [LARGE SCALE GENOMIC DNA]</scope>
    <source>
        <strain evidence="2">Cailab_2021Rc</strain>
        <tissue evidence="2">Muscle</tissue>
    </source>
</reference>